<sequence>MSKKLLTPDQVKDWLIRRYNNQHRAWLEGSGEWPLEVSLGVPTEADFTADVSAVRQWVDAWTNWRGTGELRQESRKYMRLGSQTLPSTVVLRGAEEVAAWCGQERRWQRAVQRHTDLVSRWPQFQERRGLARYFDVLADYAEADYARLQTVLAWILAQPASGLYVRQLPLEGVDTKWLQKRRGLIVDLLGLLRGGEVETDFYAACGLARMPHRVRMRVLCPALRAQVGGLRDIEAPVEELASLQLVPQVFLMVENQETGVALPDMDGVVAFMRLGGAVSALEAIPWLRKCPAVYWGDIDTHGLAILALARRIFPSARSVMMDVATLERYAELTVQEPAQHADAELAELTPEEREVFDGLRSGRWGAKIRLEQERITWPDAMDALQATVEQARQHRANA</sequence>
<dbReference type="AlphaFoldDB" id="A0A318H6C3"/>
<accession>A0A318H6C3</accession>
<dbReference type="OrthoDB" id="322908at2"/>
<evidence type="ECO:0000313" key="4">
    <source>
        <dbReference type="Proteomes" id="UP000247811"/>
    </source>
</evidence>
<comment type="caution">
    <text evidence="3">The sequence shown here is derived from an EMBL/GenBank/DDBJ whole genome shotgun (WGS) entry which is preliminary data.</text>
</comment>
<dbReference type="Pfam" id="PF11795">
    <property type="entry name" value="DUF3322"/>
    <property type="match status" value="1"/>
</dbReference>
<protein>
    <recommendedName>
        <fullName evidence="5">Wadjet protein JetD C-terminal domain-containing protein</fullName>
    </recommendedName>
</protein>
<dbReference type="RefSeq" id="WP_110401197.1">
    <property type="nucleotide sequence ID" value="NZ_QJJS01000011.1"/>
</dbReference>
<dbReference type="PIRSF" id="PIRSF028408">
    <property type="entry name" value="UCP028408"/>
    <property type="match status" value="1"/>
</dbReference>
<proteinExistence type="predicted"/>
<evidence type="ECO:0008006" key="5">
    <source>
        <dbReference type="Google" id="ProtNLM"/>
    </source>
</evidence>
<evidence type="ECO:0000259" key="1">
    <source>
        <dbReference type="Pfam" id="PF09983"/>
    </source>
</evidence>
<dbReference type="EMBL" id="QJJS01000011">
    <property type="protein sequence ID" value="PXW94946.1"/>
    <property type="molecule type" value="Genomic_DNA"/>
</dbReference>
<evidence type="ECO:0000259" key="2">
    <source>
        <dbReference type="Pfam" id="PF11795"/>
    </source>
</evidence>
<dbReference type="InterPro" id="IPR024534">
    <property type="entry name" value="JetD_C"/>
</dbReference>
<feature type="domain" description="Wadjet protein JetD C-terminal" evidence="1">
    <location>
        <begin position="206"/>
        <end position="383"/>
    </location>
</feature>
<dbReference type="Pfam" id="PF09983">
    <property type="entry name" value="JetD_C"/>
    <property type="match status" value="1"/>
</dbReference>
<name>A0A318H6C3_9BURK</name>
<dbReference type="InterPro" id="IPR024537">
    <property type="entry name" value="DUF3322"/>
</dbReference>
<dbReference type="Proteomes" id="UP000247811">
    <property type="component" value="Unassembled WGS sequence"/>
</dbReference>
<keyword evidence="4" id="KW-1185">Reference proteome</keyword>
<dbReference type="InterPro" id="IPR014544">
    <property type="entry name" value="UCP028408"/>
</dbReference>
<feature type="domain" description="DUF3322" evidence="2">
    <location>
        <begin position="8"/>
        <end position="189"/>
    </location>
</feature>
<organism evidence="3 4">
    <name type="scientific">Sphaerotilus hippei</name>
    <dbReference type="NCBI Taxonomy" id="744406"/>
    <lineage>
        <taxon>Bacteria</taxon>
        <taxon>Pseudomonadati</taxon>
        <taxon>Pseudomonadota</taxon>
        <taxon>Betaproteobacteria</taxon>
        <taxon>Burkholderiales</taxon>
        <taxon>Sphaerotilaceae</taxon>
        <taxon>Sphaerotilus</taxon>
    </lineage>
</organism>
<gene>
    <name evidence="3" type="ORF">C7444_11129</name>
</gene>
<reference evidence="3 4" key="1">
    <citation type="submission" date="2018-05" db="EMBL/GenBank/DDBJ databases">
        <title>Genomic Encyclopedia of Type Strains, Phase IV (KMG-IV): sequencing the most valuable type-strain genomes for metagenomic binning, comparative biology and taxonomic classification.</title>
        <authorList>
            <person name="Goeker M."/>
        </authorList>
    </citation>
    <scope>NUCLEOTIDE SEQUENCE [LARGE SCALE GENOMIC DNA]</scope>
    <source>
        <strain evidence="3 4">DSM 566</strain>
    </source>
</reference>
<evidence type="ECO:0000313" key="3">
    <source>
        <dbReference type="EMBL" id="PXW94946.1"/>
    </source>
</evidence>